<proteinExistence type="predicted"/>
<evidence type="ECO:0000313" key="8">
    <source>
        <dbReference type="EMBL" id="MBB5781262.1"/>
    </source>
</evidence>
<evidence type="ECO:0000256" key="4">
    <source>
        <dbReference type="ARBA" id="ARBA00022989"/>
    </source>
</evidence>
<comment type="caution">
    <text evidence="8">The sequence shown here is derived from an EMBL/GenBank/DDBJ whole genome shotgun (WGS) entry which is preliminary data.</text>
</comment>
<protein>
    <submittedName>
        <fullName evidence="8">Integral membrane sensor domain MASE1</fullName>
    </submittedName>
</protein>
<feature type="transmembrane region" description="Helical" evidence="6">
    <location>
        <begin position="199"/>
        <end position="226"/>
    </location>
</feature>
<comment type="subcellular location">
    <subcellularLocation>
        <location evidence="1">Cell membrane</location>
        <topology evidence="1">Multi-pass membrane protein</topology>
    </subcellularLocation>
</comment>
<dbReference type="RefSeq" id="WP_185074595.1">
    <property type="nucleotide sequence ID" value="NZ_JACHMB010000001.1"/>
</dbReference>
<evidence type="ECO:0000256" key="5">
    <source>
        <dbReference type="ARBA" id="ARBA00023136"/>
    </source>
</evidence>
<sequence>MRAVAVHHGLRDHAMTVVKILAVAIAYFVAAKLGLQQQLVRGQVTPLWPSTGIGLAALLLLGLRIWPGITLGAFLVNVSIGPTMAAVLGISMGNTLAPVCAYLLLERVGFRIELDRLRDALALVFLGAFAGMLVSATAGAGSLVLAGGLRPSDFWSTWSVWWTGDAMGVLVVTPLLLASRTTRMPRAAHPLRWVEGAALLLGTFLVTLAATVGPINLLFLVFPFLIWSALRFQLLGAAACALIASTVAIVSAAHHFGPFAQHDLLLNMVALQAFNGSAALTALLLAAIIAERDKAHRNIKDVCARLNEVAHRLAGDKKLVIRLPPPRAGERSRDRSP</sequence>
<feature type="transmembrane region" description="Helical" evidence="6">
    <location>
        <begin position="86"/>
        <end position="105"/>
    </location>
</feature>
<dbReference type="InterPro" id="IPR007895">
    <property type="entry name" value="MASE1"/>
</dbReference>
<keyword evidence="5 6" id="KW-0472">Membrane</keyword>
<gene>
    <name evidence="8" type="ORF">HD596_008018</name>
</gene>
<evidence type="ECO:0000256" key="1">
    <source>
        <dbReference type="ARBA" id="ARBA00004651"/>
    </source>
</evidence>
<keyword evidence="3 6" id="KW-0812">Transmembrane</keyword>
<name>A0A7W9GCJ1_9ACTN</name>
<feature type="domain" description="MASE1" evidence="7">
    <location>
        <begin position="21"/>
        <end position="292"/>
    </location>
</feature>
<organism evidence="8 9">
    <name type="scientific">Nonomuraea jabiensis</name>
    <dbReference type="NCBI Taxonomy" id="882448"/>
    <lineage>
        <taxon>Bacteria</taxon>
        <taxon>Bacillati</taxon>
        <taxon>Actinomycetota</taxon>
        <taxon>Actinomycetes</taxon>
        <taxon>Streptosporangiales</taxon>
        <taxon>Streptosporangiaceae</taxon>
        <taxon>Nonomuraea</taxon>
    </lineage>
</organism>
<feature type="transmembrane region" description="Helical" evidence="6">
    <location>
        <begin position="47"/>
        <end position="66"/>
    </location>
</feature>
<dbReference type="Pfam" id="PF05231">
    <property type="entry name" value="MASE1"/>
    <property type="match status" value="1"/>
</dbReference>
<dbReference type="EMBL" id="JACHMB010000001">
    <property type="protein sequence ID" value="MBB5781262.1"/>
    <property type="molecule type" value="Genomic_DNA"/>
</dbReference>
<dbReference type="GO" id="GO:0005886">
    <property type="term" value="C:plasma membrane"/>
    <property type="evidence" value="ECO:0007669"/>
    <property type="project" value="UniProtKB-SubCell"/>
</dbReference>
<evidence type="ECO:0000256" key="2">
    <source>
        <dbReference type="ARBA" id="ARBA00022475"/>
    </source>
</evidence>
<accession>A0A7W9GCJ1</accession>
<feature type="transmembrane region" description="Helical" evidence="6">
    <location>
        <begin position="16"/>
        <end position="35"/>
    </location>
</feature>
<dbReference type="Proteomes" id="UP000579153">
    <property type="component" value="Unassembled WGS sequence"/>
</dbReference>
<feature type="transmembrane region" description="Helical" evidence="6">
    <location>
        <begin position="232"/>
        <end position="252"/>
    </location>
</feature>
<evidence type="ECO:0000256" key="6">
    <source>
        <dbReference type="SAM" id="Phobius"/>
    </source>
</evidence>
<evidence type="ECO:0000256" key="3">
    <source>
        <dbReference type="ARBA" id="ARBA00022692"/>
    </source>
</evidence>
<keyword evidence="2" id="KW-1003">Cell membrane</keyword>
<feature type="transmembrane region" description="Helical" evidence="6">
    <location>
        <begin position="117"/>
        <end position="140"/>
    </location>
</feature>
<evidence type="ECO:0000313" key="9">
    <source>
        <dbReference type="Proteomes" id="UP000579153"/>
    </source>
</evidence>
<keyword evidence="4 6" id="KW-1133">Transmembrane helix</keyword>
<evidence type="ECO:0000259" key="7">
    <source>
        <dbReference type="Pfam" id="PF05231"/>
    </source>
</evidence>
<feature type="transmembrane region" description="Helical" evidence="6">
    <location>
        <begin position="264"/>
        <end position="290"/>
    </location>
</feature>
<keyword evidence="9" id="KW-1185">Reference proteome</keyword>
<dbReference type="AlphaFoldDB" id="A0A7W9GCJ1"/>
<reference evidence="8 9" key="1">
    <citation type="submission" date="2020-08" db="EMBL/GenBank/DDBJ databases">
        <title>Sequencing the genomes of 1000 actinobacteria strains.</title>
        <authorList>
            <person name="Klenk H.-P."/>
        </authorList>
    </citation>
    <scope>NUCLEOTIDE SEQUENCE [LARGE SCALE GENOMIC DNA]</scope>
    <source>
        <strain evidence="8 9">DSM 45507</strain>
    </source>
</reference>